<evidence type="ECO:0000313" key="1">
    <source>
        <dbReference type="EMBL" id="ELU41386.1"/>
    </source>
</evidence>
<dbReference type="AlphaFoldDB" id="L8WTE0"/>
<gene>
    <name evidence="1" type="ORF">AG1IA_04584</name>
</gene>
<reference evidence="1 2" key="1">
    <citation type="journal article" date="2013" name="Nat. Commun.">
        <title>The evolution and pathogenic mechanisms of the rice sheath blight pathogen.</title>
        <authorList>
            <person name="Zheng A."/>
            <person name="Lin R."/>
            <person name="Xu L."/>
            <person name="Qin P."/>
            <person name="Tang C."/>
            <person name="Ai P."/>
            <person name="Zhang D."/>
            <person name="Liu Y."/>
            <person name="Sun Z."/>
            <person name="Feng H."/>
            <person name="Wang Y."/>
            <person name="Chen Y."/>
            <person name="Liang X."/>
            <person name="Fu R."/>
            <person name="Li Q."/>
            <person name="Zhang J."/>
            <person name="Yu X."/>
            <person name="Xie Z."/>
            <person name="Ding L."/>
            <person name="Guan P."/>
            <person name="Tang J."/>
            <person name="Liang Y."/>
            <person name="Wang S."/>
            <person name="Deng Q."/>
            <person name="Li S."/>
            <person name="Zhu J."/>
            <person name="Wang L."/>
            <person name="Liu H."/>
            <person name="Li P."/>
        </authorList>
    </citation>
    <scope>NUCLEOTIDE SEQUENCE [LARGE SCALE GENOMIC DNA]</scope>
    <source>
        <strain evidence="2">AG-1 IA</strain>
    </source>
</reference>
<sequence length="28" mass="2965">MCRQFEVEESRSRGAFVQGGTGFGASGN</sequence>
<organism evidence="1 2">
    <name type="scientific">Thanatephorus cucumeris (strain AG1-IA)</name>
    <name type="common">Rice sheath blight fungus</name>
    <name type="synonym">Rhizoctonia solani</name>
    <dbReference type="NCBI Taxonomy" id="983506"/>
    <lineage>
        <taxon>Eukaryota</taxon>
        <taxon>Fungi</taxon>
        <taxon>Dikarya</taxon>
        <taxon>Basidiomycota</taxon>
        <taxon>Agaricomycotina</taxon>
        <taxon>Agaricomycetes</taxon>
        <taxon>Cantharellales</taxon>
        <taxon>Ceratobasidiaceae</taxon>
        <taxon>Rhizoctonia</taxon>
        <taxon>Rhizoctonia solani AG-1</taxon>
    </lineage>
</organism>
<protein>
    <submittedName>
        <fullName evidence="1">Uncharacterized protein</fullName>
    </submittedName>
</protein>
<dbReference type="Proteomes" id="UP000011668">
    <property type="component" value="Unassembled WGS sequence"/>
</dbReference>
<dbReference type="EMBL" id="AFRT01001066">
    <property type="protein sequence ID" value="ELU41386.1"/>
    <property type="molecule type" value="Genomic_DNA"/>
</dbReference>
<evidence type="ECO:0000313" key="2">
    <source>
        <dbReference type="Proteomes" id="UP000011668"/>
    </source>
</evidence>
<accession>L8WTE0</accession>
<name>L8WTE0_THACA</name>
<comment type="caution">
    <text evidence="1">The sequence shown here is derived from an EMBL/GenBank/DDBJ whole genome shotgun (WGS) entry which is preliminary data.</text>
</comment>
<dbReference type="HOGENOM" id="CLU_3413174_0_0_1"/>
<keyword evidence="2" id="KW-1185">Reference proteome</keyword>
<proteinExistence type="predicted"/>